<keyword evidence="3" id="KW-1185">Reference proteome</keyword>
<sequence length="95" mass="10612">MTKGCATLLVGNDGEASRQFAVSVTLLAHPTIIELLAEAWEKYGYAPEGAIVVPCSLEWFQRAVDVARAQERRHHHHHLRLPHLIGCFRPPHVIA</sequence>
<dbReference type="Gramene" id="TraesSYM6A03G03289160.1">
    <property type="protein sequence ID" value="TraesSYM6A03G03289160.1.CDS1"/>
    <property type="gene ID" value="TraesSYM6A03G03289160"/>
</dbReference>
<dbReference type="Gramene" id="TraesJAG6A03G03341000.1">
    <property type="protein sequence ID" value="TraesJAG6A03G03341000.1.CDS1"/>
    <property type="gene ID" value="TraesJAG6A03G03341000"/>
</dbReference>
<evidence type="ECO:0000256" key="1">
    <source>
        <dbReference type="ARBA" id="ARBA00006974"/>
    </source>
</evidence>
<dbReference type="Gramene" id="TraesROB_scaffold_016505_01G000100.1">
    <property type="protein sequence ID" value="TraesROB_scaffold_016505_01G000100.1"/>
    <property type="gene ID" value="TraesROB_scaffold_016505_01G000100"/>
</dbReference>
<dbReference type="Proteomes" id="UP000019116">
    <property type="component" value="Chromosome 6A"/>
</dbReference>
<dbReference type="Gramene" id="TraesCS6A03G0623100.1">
    <property type="protein sequence ID" value="TraesCS6A03G0623100.1.CDS1"/>
    <property type="gene ID" value="TraesCS6A03G0623100"/>
</dbReference>
<evidence type="ECO:0000313" key="3">
    <source>
        <dbReference type="Proteomes" id="UP000019116"/>
    </source>
</evidence>
<dbReference type="Gramene" id="TraesCS6A02G226300.1">
    <property type="protein sequence ID" value="TraesCS6A02G226300.1.cds1"/>
    <property type="gene ID" value="TraesCS6A02G226300"/>
</dbReference>
<dbReference type="Gramene" id="TraesWEE_scaffold_006641_01G000100.1">
    <property type="protein sequence ID" value="TraesWEE_scaffold_006641_01G000100.1"/>
    <property type="gene ID" value="TraesWEE_scaffold_006641_01G000100"/>
</dbReference>
<dbReference type="PANTHER" id="PTHR31374:SF308">
    <property type="entry name" value="AUXIN-RESPONSIVE PROTEIN SAUR32"/>
    <property type="match status" value="1"/>
</dbReference>
<dbReference type="Pfam" id="PF02519">
    <property type="entry name" value="Auxin_inducible"/>
    <property type="match status" value="1"/>
</dbReference>
<reference evidence="2" key="1">
    <citation type="submission" date="2018-08" db="EMBL/GenBank/DDBJ databases">
        <authorList>
            <person name="Rossello M."/>
        </authorList>
    </citation>
    <scope>NUCLEOTIDE SEQUENCE [LARGE SCALE GENOMIC DNA]</scope>
    <source>
        <strain evidence="2">cv. Chinese Spring</strain>
    </source>
</reference>
<proteinExistence type="inferred from homology"/>
<dbReference type="Gramene" id="TraesPARA_EIv1.0_1948330.1">
    <property type="protein sequence ID" value="TraesPARA_EIv1.0_1948330.1.CDS1"/>
    <property type="gene ID" value="TraesPARA_EIv1.0_1948330"/>
</dbReference>
<dbReference type="Gramene" id="TraesCAD_scaffold_012143_01G000100.1">
    <property type="protein sequence ID" value="TraesCAD_scaffold_012143_01G000100.1"/>
    <property type="gene ID" value="TraesCAD_scaffold_012143_01G000100"/>
</dbReference>
<dbReference type="InterPro" id="IPR003676">
    <property type="entry name" value="SAUR_fam"/>
</dbReference>
<organism evidence="2">
    <name type="scientific">Triticum aestivum</name>
    <name type="common">Wheat</name>
    <dbReference type="NCBI Taxonomy" id="4565"/>
    <lineage>
        <taxon>Eukaryota</taxon>
        <taxon>Viridiplantae</taxon>
        <taxon>Streptophyta</taxon>
        <taxon>Embryophyta</taxon>
        <taxon>Tracheophyta</taxon>
        <taxon>Spermatophyta</taxon>
        <taxon>Magnoliopsida</taxon>
        <taxon>Liliopsida</taxon>
        <taxon>Poales</taxon>
        <taxon>Poaceae</taxon>
        <taxon>BOP clade</taxon>
        <taxon>Pooideae</taxon>
        <taxon>Triticodae</taxon>
        <taxon>Triticeae</taxon>
        <taxon>Triticinae</taxon>
        <taxon>Triticum</taxon>
    </lineage>
</organism>
<dbReference type="EnsemblPlants" id="TraesCS6A02G226300.1">
    <property type="protein sequence ID" value="TraesCS6A02G226300.1.cds1"/>
    <property type="gene ID" value="TraesCS6A02G226300"/>
</dbReference>
<dbReference type="OrthoDB" id="669454at2759"/>
<dbReference type="OMA" id="SLEWFHR"/>
<dbReference type="Gramene" id="TraesLAC6A03G03303240.1">
    <property type="protein sequence ID" value="TraesLAC6A03G03303240.1.CDS1"/>
    <property type="gene ID" value="TraesLAC6A03G03303240"/>
</dbReference>
<dbReference type="Gramene" id="TraesLDM6A03G03349860.1">
    <property type="protein sequence ID" value="TraesLDM6A03G03349860.1.CDS1"/>
    <property type="gene ID" value="TraesLDM6A03G03349860"/>
</dbReference>
<evidence type="ECO:0000313" key="2">
    <source>
        <dbReference type="EnsemblPlants" id="TraesCS6A02G226300.1.cds1"/>
    </source>
</evidence>
<dbReference type="PANTHER" id="PTHR31374">
    <property type="entry name" value="AUXIN-INDUCED PROTEIN-LIKE-RELATED"/>
    <property type="match status" value="1"/>
</dbReference>
<dbReference type="STRING" id="4565.A0A3B6NRP5"/>
<dbReference type="Gramene" id="TraesRN6A0100597700.1">
    <property type="protein sequence ID" value="TraesRN6A0100597700.1"/>
    <property type="gene ID" value="TraesRN6A0100597700"/>
</dbReference>
<comment type="similarity">
    <text evidence="1">Belongs to the ARG7 family.</text>
</comment>
<dbReference type="Gramene" id="TraesCLE_scaffold_012520_01G000100.1">
    <property type="protein sequence ID" value="TraesCLE_scaffold_012520_01G000100.1"/>
    <property type="gene ID" value="TraesCLE_scaffold_012520_01G000100"/>
</dbReference>
<dbReference type="Gramene" id="TraesJUL6A03G03373080.1">
    <property type="protein sequence ID" value="TraesJUL6A03G03373080.1.CDS1"/>
    <property type="gene ID" value="TraesJUL6A03G03373080"/>
</dbReference>
<dbReference type="Gramene" id="TraesARI6A03G03303880.1">
    <property type="protein sequence ID" value="TraesARI6A03G03303880.1.CDS1"/>
    <property type="gene ID" value="TraesARI6A03G03303880"/>
</dbReference>
<dbReference type="Gramene" id="TraesNOR6A03G03380150.1">
    <property type="protein sequence ID" value="TraesNOR6A03G03380150.1.CDS1"/>
    <property type="gene ID" value="TraesNOR6A03G03380150"/>
</dbReference>
<dbReference type="GO" id="GO:0009733">
    <property type="term" value="P:response to auxin"/>
    <property type="evidence" value="ECO:0007669"/>
    <property type="project" value="InterPro"/>
</dbReference>
<accession>A0A3B6NRP5</accession>
<protein>
    <submittedName>
        <fullName evidence="2">Uncharacterized protein</fullName>
    </submittedName>
</protein>
<name>A0A3B6NRP5_WHEAT</name>
<dbReference type="AlphaFoldDB" id="A0A3B6NRP5"/>
<reference evidence="2" key="2">
    <citation type="submission" date="2018-10" db="UniProtKB">
        <authorList>
            <consortium name="EnsemblPlants"/>
        </authorList>
    </citation>
    <scope>IDENTIFICATION</scope>
</reference>